<name>A0ABU6NBX9_9BACI</name>
<sequence length="151" mass="17782">MKPLTKQTKSYQFVKWGTVLGLFILVVVLLVVFTTDYLGSSFFNLAYIFYVLISLVRHQGNLYILPKGIVLNGKYYPASQIQHYETEQIVRWHELYGYHSRVDNGYKLKFDIKRKMFQPDYVVVEDYDHLQQIMALLEQKGIKGVHKKAQK</sequence>
<evidence type="ECO:0000256" key="1">
    <source>
        <dbReference type="SAM" id="Phobius"/>
    </source>
</evidence>
<keyword evidence="1" id="KW-0812">Transmembrane</keyword>
<accession>A0ABU6NBX9</accession>
<evidence type="ECO:0000313" key="2">
    <source>
        <dbReference type="EMBL" id="MED3563731.1"/>
    </source>
</evidence>
<dbReference type="RefSeq" id="WP_327968799.1">
    <property type="nucleotide sequence ID" value="NZ_JARMQG010000213.1"/>
</dbReference>
<organism evidence="2 3">
    <name type="scientific">Bacillus xiapuensis</name>
    <dbReference type="NCBI Taxonomy" id="2014075"/>
    <lineage>
        <taxon>Bacteria</taxon>
        <taxon>Bacillati</taxon>
        <taxon>Bacillota</taxon>
        <taxon>Bacilli</taxon>
        <taxon>Bacillales</taxon>
        <taxon>Bacillaceae</taxon>
        <taxon>Bacillus</taxon>
    </lineage>
</organism>
<reference evidence="2 3" key="1">
    <citation type="submission" date="2023-03" db="EMBL/GenBank/DDBJ databases">
        <title>Bacillus Genome Sequencing.</title>
        <authorList>
            <person name="Dunlap C."/>
        </authorList>
    </citation>
    <scope>NUCLEOTIDE SEQUENCE [LARGE SCALE GENOMIC DNA]</scope>
    <source>
        <strain evidence="2 3">B-14544</strain>
    </source>
</reference>
<protein>
    <recommendedName>
        <fullName evidence="4">PH domain-containing protein</fullName>
    </recommendedName>
</protein>
<keyword evidence="3" id="KW-1185">Reference proteome</keyword>
<keyword evidence="1" id="KW-0472">Membrane</keyword>
<evidence type="ECO:0008006" key="4">
    <source>
        <dbReference type="Google" id="ProtNLM"/>
    </source>
</evidence>
<keyword evidence="1" id="KW-1133">Transmembrane helix</keyword>
<comment type="caution">
    <text evidence="2">The sequence shown here is derived from an EMBL/GenBank/DDBJ whole genome shotgun (WGS) entry which is preliminary data.</text>
</comment>
<feature type="transmembrane region" description="Helical" evidence="1">
    <location>
        <begin position="12"/>
        <end position="31"/>
    </location>
</feature>
<dbReference type="EMBL" id="JARMQG010000213">
    <property type="protein sequence ID" value="MED3563731.1"/>
    <property type="molecule type" value="Genomic_DNA"/>
</dbReference>
<feature type="transmembrane region" description="Helical" evidence="1">
    <location>
        <begin position="37"/>
        <end position="56"/>
    </location>
</feature>
<proteinExistence type="predicted"/>
<evidence type="ECO:0000313" key="3">
    <source>
        <dbReference type="Proteomes" id="UP001330749"/>
    </source>
</evidence>
<gene>
    <name evidence="2" type="ORF">P4447_15000</name>
</gene>
<dbReference type="Proteomes" id="UP001330749">
    <property type="component" value="Unassembled WGS sequence"/>
</dbReference>